<dbReference type="Gene3D" id="2.60.40.1890">
    <property type="entry name" value="PCu(A)C copper chaperone"/>
    <property type="match status" value="1"/>
</dbReference>
<evidence type="ECO:0000256" key="1">
    <source>
        <dbReference type="SAM" id="SignalP"/>
    </source>
</evidence>
<name>A0A368X520_9BURK</name>
<sequence length="153" mass="16262">MNNTLRTILAATLLAAGAAQAQVTVQDAWVRATVPQQKGTGAFMQLRSAKDVRLVSASSPSAPIVEVHEMALQDNVMRMRHVPGLELPAGKTVELKPGGYHVMLMDLPAQVKAGDTVPLTLVFEGKDGQRESVQVQAPVRAVNASAAPAQHKH</sequence>
<dbReference type="EMBL" id="QPJK01000021">
    <property type="protein sequence ID" value="RCW63111.1"/>
    <property type="molecule type" value="Genomic_DNA"/>
</dbReference>
<protein>
    <recommendedName>
        <fullName evidence="4">Copper(I)-binding protein</fullName>
    </recommendedName>
</protein>
<dbReference type="PANTHER" id="PTHR36302">
    <property type="entry name" value="BLR7088 PROTEIN"/>
    <property type="match status" value="1"/>
</dbReference>
<dbReference type="InterPro" id="IPR007410">
    <property type="entry name" value="LpqE-like"/>
</dbReference>
<keyword evidence="1" id="KW-0732">Signal</keyword>
<dbReference type="SUPFAM" id="SSF110087">
    <property type="entry name" value="DR1885-like metal-binding protein"/>
    <property type="match status" value="1"/>
</dbReference>
<dbReference type="OrthoDB" id="9796962at2"/>
<dbReference type="Proteomes" id="UP000252884">
    <property type="component" value="Unassembled WGS sequence"/>
</dbReference>
<comment type="caution">
    <text evidence="2">The sequence shown here is derived from an EMBL/GenBank/DDBJ whole genome shotgun (WGS) entry which is preliminary data.</text>
</comment>
<reference evidence="2 3" key="1">
    <citation type="submission" date="2018-07" db="EMBL/GenBank/DDBJ databases">
        <title>Genomic Encyclopedia of Type Strains, Phase IV (KMG-IV): sequencing the most valuable type-strain genomes for metagenomic binning, comparative biology and taxonomic classification.</title>
        <authorList>
            <person name="Goeker M."/>
        </authorList>
    </citation>
    <scope>NUCLEOTIDE SEQUENCE [LARGE SCALE GENOMIC DNA]</scope>
    <source>
        <strain evidence="2 3">DSM 21634</strain>
    </source>
</reference>
<dbReference type="Pfam" id="PF04314">
    <property type="entry name" value="PCuAC"/>
    <property type="match status" value="1"/>
</dbReference>
<feature type="chain" id="PRO_5016834477" description="Copper(I)-binding protein" evidence="1">
    <location>
        <begin position="22"/>
        <end position="153"/>
    </location>
</feature>
<gene>
    <name evidence="2" type="ORF">DES41_12133</name>
</gene>
<dbReference type="AlphaFoldDB" id="A0A368X520"/>
<dbReference type="InterPro" id="IPR036182">
    <property type="entry name" value="PCuAC_sf"/>
</dbReference>
<proteinExistence type="predicted"/>
<evidence type="ECO:0000313" key="2">
    <source>
        <dbReference type="EMBL" id="RCW63111.1"/>
    </source>
</evidence>
<accession>A0A368X520</accession>
<evidence type="ECO:0008006" key="4">
    <source>
        <dbReference type="Google" id="ProtNLM"/>
    </source>
</evidence>
<dbReference type="RefSeq" id="WP_114472780.1">
    <property type="nucleotide sequence ID" value="NZ_QPJK01000021.1"/>
</dbReference>
<dbReference type="PANTHER" id="PTHR36302:SF1">
    <property type="entry name" value="COPPER CHAPERONE PCU(A)C"/>
    <property type="match status" value="1"/>
</dbReference>
<evidence type="ECO:0000313" key="3">
    <source>
        <dbReference type="Proteomes" id="UP000252884"/>
    </source>
</evidence>
<feature type="signal peptide" evidence="1">
    <location>
        <begin position="1"/>
        <end position="21"/>
    </location>
</feature>
<organism evidence="2 3">
    <name type="scientific">Pseudorhodoferax soli</name>
    <dbReference type="NCBI Taxonomy" id="545864"/>
    <lineage>
        <taxon>Bacteria</taxon>
        <taxon>Pseudomonadati</taxon>
        <taxon>Pseudomonadota</taxon>
        <taxon>Betaproteobacteria</taxon>
        <taxon>Burkholderiales</taxon>
        <taxon>Comamonadaceae</taxon>
    </lineage>
</organism>
<keyword evidence="3" id="KW-1185">Reference proteome</keyword>
<dbReference type="InterPro" id="IPR058248">
    <property type="entry name" value="Lxx211020-like"/>
</dbReference>